<name>A0A918YU25_9ACTN</name>
<dbReference type="Gene3D" id="3.50.50.60">
    <property type="entry name" value="FAD/NAD(P)-binding domain"/>
    <property type="match status" value="1"/>
</dbReference>
<organism evidence="2 3">
    <name type="scientific">Streptomyces alanosinicus</name>
    <dbReference type="NCBI Taxonomy" id="68171"/>
    <lineage>
        <taxon>Bacteria</taxon>
        <taxon>Bacillati</taxon>
        <taxon>Actinomycetota</taxon>
        <taxon>Actinomycetes</taxon>
        <taxon>Kitasatosporales</taxon>
        <taxon>Streptomycetaceae</taxon>
        <taxon>Streptomyces</taxon>
    </lineage>
</organism>
<gene>
    <name evidence="2" type="primary">yobN</name>
    <name evidence="2" type="ORF">GCM10010339_89180</name>
</gene>
<dbReference type="SUPFAM" id="SSF51905">
    <property type="entry name" value="FAD/NAD(P)-binding domain"/>
    <property type="match status" value="1"/>
</dbReference>
<evidence type="ECO:0000313" key="3">
    <source>
        <dbReference type="Proteomes" id="UP000655443"/>
    </source>
</evidence>
<evidence type="ECO:0000259" key="1">
    <source>
        <dbReference type="Pfam" id="PF01593"/>
    </source>
</evidence>
<reference evidence="2" key="1">
    <citation type="journal article" date="2014" name="Int. J. Syst. Evol. Microbiol.">
        <title>Complete genome sequence of Corynebacterium casei LMG S-19264T (=DSM 44701T), isolated from a smear-ripened cheese.</title>
        <authorList>
            <consortium name="US DOE Joint Genome Institute (JGI-PGF)"/>
            <person name="Walter F."/>
            <person name="Albersmeier A."/>
            <person name="Kalinowski J."/>
            <person name="Ruckert C."/>
        </authorList>
    </citation>
    <scope>NUCLEOTIDE SEQUENCE</scope>
    <source>
        <strain evidence="2">JCM 4714</strain>
    </source>
</reference>
<dbReference type="SUPFAM" id="SSF54373">
    <property type="entry name" value="FAD-linked reductases, C-terminal domain"/>
    <property type="match status" value="1"/>
</dbReference>
<accession>A0A918YU25</accession>
<dbReference type="InterPro" id="IPR002937">
    <property type="entry name" value="Amino_oxidase"/>
</dbReference>
<dbReference type="Gene3D" id="1.20.1440.240">
    <property type="match status" value="1"/>
</dbReference>
<dbReference type="Gene3D" id="3.90.660.10">
    <property type="match status" value="1"/>
</dbReference>
<dbReference type="AlphaFoldDB" id="A0A918YU25"/>
<sequence length="513" mass="55164">MSETTAVLTGQGPQAAPPPTGGSRILVLGAGIAGLVAAYELELRGHRVEVLEASTRIGGRVHTHRFGTGPTAPAAELGAMRIPAHHRRTLEYVRRIGLEGQLRPFPTLLSDENAFLPTSVGFVRVRDAARPLMEGFRRELEAHRPGLRQAPEVSVVGAWLTAVIDAIAPPDLRSALREDLRHQLLELLARVDVRPHMRGPGGDRVCLHSLFTVHPGLRAGLSQRLDSFLDDILTETGPALARLHGGMDQLPYGIARRLSRPVWHGHTVVGIDVGREGVRVHSTSGPENLTTAREADFAVCTLPFSSLCRVRLTGVDADKRAVLEEVEYCPATKVAFHCREPFWHAYGIESGASSTGGRIRQTYYPPVDGGQEDGAVLLASYTIGEEAASLGRLDPDRRHLLVLDELGALHPELLRPGMVLGAVSTVWGGDSPWNAGCTTRWGKSPAACESERARAARPVADRLFFAGEHCSTAPAWIEGAIESAVRAVDDLARAGSALPSHTAHCHHDATGPV</sequence>
<proteinExistence type="predicted"/>
<dbReference type="GO" id="GO:0009063">
    <property type="term" value="P:amino acid catabolic process"/>
    <property type="evidence" value="ECO:0007669"/>
    <property type="project" value="TreeGrafter"/>
</dbReference>
<comment type="caution">
    <text evidence="2">The sequence shown here is derived from an EMBL/GenBank/DDBJ whole genome shotgun (WGS) entry which is preliminary data.</text>
</comment>
<feature type="domain" description="Amine oxidase" evidence="1">
    <location>
        <begin position="32"/>
        <end position="491"/>
    </location>
</feature>
<dbReference type="Proteomes" id="UP000655443">
    <property type="component" value="Unassembled WGS sequence"/>
</dbReference>
<reference evidence="2" key="2">
    <citation type="submission" date="2020-09" db="EMBL/GenBank/DDBJ databases">
        <authorList>
            <person name="Sun Q."/>
            <person name="Ohkuma M."/>
        </authorList>
    </citation>
    <scope>NUCLEOTIDE SEQUENCE</scope>
    <source>
        <strain evidence="2">JCM 4714</strain>
    </source>
</reference>
<dbReference type="InterPro" id="IPR036188">
    <property type="entry name" value="FAD/NAD-bd_sf"/>
</dbReference>
<dbReference type="EMBL" id="BMVG01000060">
    <property type="protein sequence ID" value="GHE15228.1"/>
    <property type="molecule type" value="Genomic_DNA"/>
</dbReference>
<keyword evidence="3" id="KW-1185">Reference proteome</keyword>
<dbReference type="Pfam" id="PF01593">
    <property type="entry name" value="Amino_oxidase"/>
    <property type="match status" value="1"/>
</dbReference>
<dbReference type="PANTHER" id="PTHR10742:SF342">
    <property type="entry name" value="AMINE OXIDASE"/>
    <property type="match status" value="1"/>
</dbReference>
<evidence type="ECO:0000313" key="2">
    <source>
        <dbReference type="EMBL" id="GHE15228.1"/>
    </source>
</evidence>
<dbReference type="RefSeq" id="WP_229882473.1">
    <property type="nucleotide sequence ID" value="NZ_BMVG01000060.1"/>
</dbReference>
<protein>
    <submittedName>
        <fullName evidence="2">L-amino-acid oxidase YobN</fullName>
    </submittedName>
</protein>
<dbReference type="InterPro" id="IPR050281">
    <property type="entry name" value="Flavin_monoamine_oxidase"/>
</dbReference>
<dbReference type="PANTHER" id="PTHR10742">
    <property type="entry name" value="FLAVIN MONOAMINE OXIDASE"/>
    <property type="match status" value="1"/>
</dbReference>
<dbReference type="GO" id="GO:0001716">
    <property type="term" value="F:L-amino-acid oxidase activity"/>
    <property type="evidence" value="ECO:0007669"/>
    <property type="project" value="TreeGrafter"/>
</dbReference>